<evidence type="ECO:0000256" key="1">
    <source>
        <dbReference type="ARBA" id="ARBA00007664"/>
    </source>
</evidence>
<feature type="compositionally biased region" description="Pro residues" evidence="5">
    <location>
        <begin position="485"/>
        <end position="494"/>
    </location>
</feature>
<dbReference type="InterPro" id="IPR033116">
    <property type="entry name" value="TRYPSIN_SER"/>
</dbReference>
<protein>
    <recommendedName>
        <fullName evidence="8">Peptidase S1 domain-containing protein</fullName>
    </recommendedName>
</protein>
<sequence>MKERIKRSRRSRTIWFVALISLCVSLEANGDDLFPEKENREQSPDRGDPVFFTEDHEEYYLHGISFRIENSNYSDGSDVQSREVTEKQKKFQETERREEELDLNFNRIIGGKEAKKGRYPYLASLTNAKSHTCGGTLIADDIILSAAHCAGFFDGIDLGRHDVKNKMEIFERFNIERVKSHPGYNKEVTGSYDNDYMIAKLYGWSADRVLANINPFSNVPSDGKDLHVTGWGVVNYETKEVASYLRDVSVYYIPNEECKKRTGRLEGYSQLFTLANKVTDNMMCALDEGEDACQGDSGGPLIIRGATAAQDNQVGIVSWGLGCAHPTFPGLYARTSSQFTWIKNHVCTWAENPPAYFDCPPRLQNGDKPTRAVTVELKLDRFPKENGWMIRDEYGKTVAYMAIGSYRDVEDKHQITTLQLKEDTNYEFIMLDSYGDGIKFDSGYYKLWFGDAPYIGMLTASGNTFEKHKIHKFYLPKMPKTQAPVPAPTKPPASTPVETSSPTLSPTQGKQYFITIGFKFDLAPEDTAWALTSVDTESLVASKSFGTYADKDNEMVFERVDLPLKDGVPKGEFILAILDAGRNGLCCDSGDGFYQVFFGDIADGKILYTGGKFRYLEKFIFNFDGQLISSPPVFQSVGSDRNARTSYASTRSMSTFTTITVGLVFLLLWMH</sequence>
<dbReference type="Pfam" id="PF00089">
    <property type="entry name" value="Trypsin"/>
    <property type="match status" value="1"/>
</dbReference>
<feature type="signal peptide" evidence="7">
    <location>
        <begin position="1"/>
        <end position="30"/>
    </location>
</feature>
<feature type="compositionally biased region" description="Polar residues" evidence="5">
    <location>
        <begin position="496"/>
        <end position="505"/>
    </location>
</feature>
<dbReference type="EMBL" id="BLLK01000069">
    <property type="protein sequence ID" value="GFH59983.1"/>
    <property type="molecule type" value="Genomic_DNA"/>
</dbReference>
<keyword evidence="4" id="KW-0645">Protease</keyword>
<keyword evidence="4" id="KW-0720">Serine protease</keyword>
<keyword evidence="7" id="KW-0732">Signal</keyword>
<evidence type="ECO:0000313" key="9">
    <source>
        <dbReference type="EMBL" id="GFH59983.1"/>
    </source>
</evidence>
<dbReference type="PROSITE" id="PS50240">
    <property type="entry name" value="TRYPSIN_DOM"/>
    <property type="match status" value="1"/>
</dbReference>
<evidence type="ECO:0000256" key="6">
    <source>
        <dbReference type="SAM" id="Phobius"/>
    </source>
</evidence>
<comment type="similarity">
    <text evidence="1">Belongs to the peptidase S1 family.</text>
</comment>
<keyword evidence="6" id="KW-1133">Transmembrane helix</keyword>
<keyword evidence="3" id="KW-1015">Disulfide bond</keyword>
<dbReference type="PROSITE" id="PS00135">
    <property type="entry name" value="TRYPSIN_SER"/>
    <property type="match status" value="1"/>
</dbReference>
<keyword evidence="4" id="KW-0378">Hydrolase</keyword>
<dbReference type="GO" id="GO:0004252">
    <property type="term" value="F:serine-type endopeptidase activity"/>
    <property type="evidence" value="ECO:0007669"/>
    <property type="project" value="InterPro"/>
</dbReference>
<evidence type="ECO:0000259" key="8">
    <source>
        <dbReference type="PROSITE" id="PS50240"/>
    </source>
</evidence>
<dbReference type="FunFam" id="2.40.10.10:FF:000002">
    <property type="entry name" value="Transmembrane protease serine"/>
    <property type="match status" value="1"/>
</dbReference>
<gene>
    <name evidence="9" type="ORF">CTEN210_16459</name>
</gene>
<organism evidence="9 10">
    <name type="scientific">Chaetoceros tenuissimus</name>
    <dbReference type="NCBI Taxonomy" id="426638"/>
    <lineage>
        <taxon>Eukaryota</taxon>
        <taxon>Sar</taxon>
        <taxon>Stramenopiles</taxon>
        <taxon>Ochrophyta</taxon>
        <taxon>Bacillariophyta</taxon>
        <taxon>Coscinodiscophyceae</taxon>
        <taxon>Chaetocerotophycidae</taxon>
        <taxon>Chaetocerotales</taxon>
        <taxon>Chaetocerotaceae</taxon>
        <taxon>Chaetoceros</taxon>
    </lineage>
</organism>
<feature type="transmembrane region" description="Helical" evidence="6">
    <location>
        <begin position="652"/>
        <end position="670"/>
    </location>
</feature>
<comment type="caution">
    <text evidence="9">The sequence shown here is derived from an EMBL/GenBank/DDBJ whole genome shotgun (WGS) entry which is preliminary data.</text>
</comment>
<feature type="chain" id="PRO_5042003272" description="Peptidase S1 domain-containing protein" evidence="7">
    <location>
        <begin position="31"/>
        <end position="671"/>
    </location>
</feature>
<dbReference type="SMART" id="SM00020">
    <property type="entry name" value="Tryp_SPc"/>
    <property type="match status" value="1"/>
</dbReference>
<dbReference type="Gene3D" id="2.40.10.10">
    <property type="entry name" value="Trypsin-like serine proteases"/>
    <property type="match status" value="1"/>
</dbReference>
<evidence type="ECO:0000256" key="4">
    <source>
        <dbReference type="RuleBase" id="RU363034"/>
    </source>
</evidence>
<dbReference type="InterPro" id="IPR050430">
    <property type="entry name" value="Peptidase_S1"/>
</dbReference>
<accession>A0AAD3D919</accession>
<dbReference type="InterPro" id="IPR009003">
    <property type="entry name" value="Peptidase_S1_PA"/>
</dbReference>
<dbReference type="InterPro" id="IPR001314">
    <property type="entry name" value="Peptidase_S1A"/>
</dbReference>
<feature type="region of interest" description="Disordered" evidence="5">
    <location>
        <begin position="74"/>
        <end position="95"/>
    </location>
</feature>
<evidence type="ECO:0000313" key="10">
    <source>
        <dbReference type="Proteomes" id="UP001054902"/>
    </source>
</evidence>
<name>A0AAD3D919_9STRA</name>
<evidence type="ECO:0000256" key="7">
    <source>
        <dbReference type="SAM" id="SignalP"/>
    </source>
</evidence>
<dbReference type="PANTHER" id="PTHR24276">
    <property type="entry name" value="POLYSERASE-RELATED"/>
    <property type="match status" value="1"/>
</dbReference>
<dbReference type="SUPFAM" id="SSF50494">
    <property type="entry name" value="Trypsin-like serine proteases"/>
    <property type="match status" value="1"/>
</dbReference>
<reference evidence="9 10" key="1">
    <citation type="journal article" date="2021" name="Sci. Rep.">
        <title>The genome of the diatom Chaetoceros tenuissimus carries an ancient integrated fragment of an extant virus.</title>
        <authorList>
            <person name="Hongo Y."/>
            <person name="Kimura K."/>
            <person name="Takaki Y."/>
            <person name="Yoshida Y."/>
            <person name="Baba S."/>
            <person name="Kobayashi G."/>
            <person name="Nagasaki K."/>
            <person name="Hano T."/>
            <person name="Tomaru Y."/>
        </authorList>
    </citation>
    <scope>NUCLEOTIDE SEQUENCE [LARGE SCALE GENOMIC DNA]</scope>
    <source>
        <strain evidence="9 10">NIES-3715</strain>
    </source>
</reference>
<dbReference type="PRINTS" id="PR00722">
    <property type="entry name" value="CHYMOTRYPSIN"/>
</dbReference>
<feature type="domain" description="Peptidase S1" evidence="8">
    <location>
        <begin position="108"/>
        <end position="347"/>
    </location>
</feature>
<dbReference type="CDD" id="cd00190">
    <property type="entry name" value="Tryp_SPc"/>
    <property type="match status" value="1"/>
</dbReference>
<dbReference type="GO" id="GO:0006508">
    <property type="term" value="P:proteolysis"/>
    <property type="evidence" value="ECO:0007669"/>
    <property type="project" value="UniProtKB-KW"/>
</dbReference>
<feature type="region of interest" description="Disordered" evidence="5">
    <location>
        <begin position="481"/>
        <end position="505"/>
    </location>
</feature>
<dbReference type="Proteomes" id="UP001054902">
    <property type="component" value="Unassembled WGS sequence"/>
</dbReference>
<keyword evidence="2" id="KW-0843">Virulence</keyword>
<dbReference type="InterPro" id="IPR043504">
    <property type="entry name" value="Peptidase_S1_PA_chymotrypsin"/>
</dbReference>
<dbReference type="InterPro" id="IPR001254">
    <property type="entry name" value="Trypsin_dom"/>
</dbReference>
<dbReference type="AlphaFoldDB" id="A0AAD3D919"/>
<keyword evidence="6" id="KW-0472">Membrane</keyword>
<evidence type="ECO:0000256" key="3">
    <source>
        <dbReference type="ARBA" id="ARBA00023157"/>
    </source>
</evidence>
<dbReference type="PANTHER" id="PTHR24276:SF91">
    <property type="entry name" value="AT26814P-RELATED"/>
    <property type="match status" value="1"/>
</dbReference>
<keyword evidence="10" id="KW-1185">Reference proteome</keyword>
<keyword evidence="6" id="KW-0812">Transmembrane</keyword>
<dbReference type="InterPro" id="IPR018114">
    <property type="entry name" value="TRYPSIN_HIS"/>
</dbReference>
<feature type="compositionally biased region" description="Basic and acidic residues" evidence="5">
    <location>
        <begin position="80"/>
        <end position="95"/>
    </location>
</feature>
<evidence type="ECO:0000256" key="5">
    <source>
        <dbReference type="SAM" id="MobiDB-lite"/>
    </source>
</evidence>
<dbReference type="PROSITE" id="PS00134">
    <property type="entry name" value="TRYPSIN_HIS"/>
    <property type="match status" value="1"/>
</dbReference>
<proteinExistence type="inferred from homology"/>
<evidence type="ECO:0000256" key="2">
    <source>
        <dbReference type="ARBA" id="ARBA00023026"/>
    </source>
</evidence>